<organism evidence="1 2">
    <name type="scientific">Peronosclerospora sorghi</name>
    <dbReference type="NCBI Taxonomy" id="230839"/>
    <lineage>
        <taxon>Eukaryota</taxon>
        <taxon>Sar</taxon>
        <taxon>Stramenopiles</taxon>
        <taxon>Oomycota</taxon>
        <taxon>Peronosporomycetes</taxon>
        <taxon>Peronosporales</taxon>
        <taxon>Peronosporaceae</taxon>
        <taxon>Peronosclerospora</taxon>
    </lineage>
</organism>
<reference evidence="1 2" key="1">
    <citation type="journal article" date="2022" name="bioRxiv">
        <title>The genome of the oomycete Peronosclerospora sorghi, a cosmopolitan pathogen of maize and sorghum, is inflated with dispersed pseudogenes.</title>
        <authorList>
            <person name="Fletcher K."/>
            <person name="Martin F."/>
            <person name="Isakeit T."/>
            <person name="Cavanaugh K."/>
            <person name="Magill C."/>
            <person name="Michelmore R."/>
        </authorList>
    </citation>
    <scope>NUCLEOTIDE SEQUENCE [LARGE SCALE GENOMIC DNA]</scope>
    <source>
        <strain evidence="1">P6</strain>
    </source>
</reference>
<proteinExistence type="predicted"/>
<evidence type="ECO:0000313" key="1">
    <source>
        <dbReference type="EMBL" id="KAI9908717.1"/>
    </source>
</evidence>
<evidence type="ECO:0000313" key="2">
    <source>
        <dbReference type="Proteomes" id="UP001163321"/>
    </source>
</evidence>
<keyword evidence="2" id="KW-1185">Reference proteome</keyword>
<comment type="caution">
    <text evidence="1">The sequence shown here is derived from an EMBL/GenBank/DDBJ whole genome shotgun (WGS) entry which is preliminary data.</text>
</comment>
<dbReference type="EMBL" id="CM047587">
    <property type="protein sequence ID" value="KAI9908717.1"/>
    <property type="molecule type" value="Genomic_DNA"/>
</dbReference>
<gene>
    <name evidence="1" type="ORF">PsorP6_016121</name>
</gene>
<accession>A0ACC0VQZ8</accession>
<name>A0ACC0VQZ8_9STRA</name>
<sequence length="609" mass="68081">MSASKVKFPLPDDYFPPVFVTPDEIRVYEQRVATIMKNALAEYNLHEAMGAQTEYGSRWTVVGHVEHLTALRDVDPSRAVEVSRIFGRVDGDYRSFLDFFYAVTAQEVFAVHQFLYGYAVDGAVLANIHTKDSCKPHIYMGIKWVCLQPSTLARKRDQCFLEYLVYTRDLQGRDVGVRITLPLTLDACPPLPPKLKTRRVQSHTVTIVRASSDPQSPETTEIFMTHEIDTYKGSTASSMASLKRLMTRLSSMALFADSKRILLHGMLHRRKWTPKKDCTHCTVCHRKFSTTRRRQHCRFCGEVACRRCMTSRDAPLLDESAPATFRTFQVVKTLFCKACMGKVRGYEESKSLTGTESQDESVSDAESVSCFLDKSFQGESIFALTARSSTASLSPEDGTRARSTTRKHKDMSTHDVESEARSIVGLTRNTLSSSCVLEGQSGTKTSVSSSLDAEIETEGTEPVAPLMIDLRHLRTMAGAERVVKEAEEEERRTIRASLAVLLDLKPDGPASNTTKESVSCPKMPLMDETNDEEEDVIEIFDEPSHVVPSSRQIVSSPLDESPIETLFRSSRSSASLDQRLQEQEVLLKCLVMAANSSSGYCPPSARRQF</sequence>
<dbReference type="Proteomes" id="UP001163321">
    <property type="component" value="Chromosome 8"/>
</dbReference>
<protein>
    <submittedName>
        <fullName evidence="1">Uncharacterized protein</fullName>
    </submittedName>
</protein>